<dbReference type="GO" id="GO:0046872">
    <property type="term" value="F:metal ion binding"/>
    <property type="evidence" value="ECO:0007669"/>
    <property type="project" value="UniProtKB-KW"/>
</dbReference>
<keyword evidence="3" id="KW-0479">Metal-binding</keyword>
<dbReference type="OrthoDB" id="3251355at2"/>
<dbReference type="SUPFAM" id="SSF54909">
    <property type="entry name" value="Dimeric alpha+beta barrel"/>
    <property type="match status" value="1"/>
</dbReference>
<evidence type="ECO:0000256" key="4">
    <source>
        <dbReference type="ARBA" id="ARBA00023002"/>
    </source>
</evidence>
<proteinExistence type="predicted"/>
<evidence type="ECO:0000313" key="10">
    <source>
        <dbReference type="Proteomes" id="UP000242792"/>
    </source>
</evidence>
<dbReference type="PANTHER" id="PTHR30521">
    <property type="entry name" value="DEFERROCHELATASE/PEROXIDASE"/>
    <property type="match status" value="1"/>
</dbReference>
<dbReference type="InterPro" id="IPR011008">
    <property type="entry name" value="Dimeric_a/b-barrel"/>
</dbReference>
<dbReference type="GO" id="GO:0020037">
    <property type="term" value="F:heme binding"/>
    <property type="evidence" value="ECO:0007669"/>
    <property type="project" value="InterPro"/>
</dbReference>
<dbReference type="Pfam" id="PF20628">
    <property type="entry name" value="Dyp_perox_C"/>
    <property type="match status" value="1"/>
</dbReference>
<reference evidence="7 10" key="2">
    <citation type="submission" date="2017-03" db="EMBL/GenBank/DDBJ databases">
        <title>Rapid Whole Genome Sequencing of Comamonas kerstersii Causing Continuous ambulatory Peritoneal Dialysis-Associated Peritonitis.</title>
        <authorList>
            <person name="Zheng B."/>
        </authorList>
    </citation>
    <scope>NUCLEOTIDE SEQUENCE [LARGE SCALE GENOMIC DNA]</scope>
    <source>
        <strain evidence="7 10">8943</strain>
    </source>
</reference>
<evidence type="ECO:0000259" key="6">
    <source>
        <dbReference type="Pfam" id="PF20628"/>
    </source>
</evidence>
<evidence type="ECO:0000256" key="2">
    <source>
        <dbReference type="ARBA" id="ARBA00022559"/>
    </source>
</evidence>
<evidence type="ECO:0000256" key="1">
    <source>
        <dbReference type="ARBA" id="ARBA00001970"/>
    </source>
</evidence>
<name>A0A0W7YW53_9BURK</name>
<dbReference type="InterPro" id="IPR048328">
    <property type="entry name" value="Dyp_perox_C"/>
</dbReference>
<dbReference type="EMBL" id="LPXH01000037">
    <property type="protein sequence ID" value="KUF39265.1"/>
    <property type="molecule type" value="Genomic_DNA"/>
</dbReference>
<accession>A0A1V0BF29</accession>
<protein>
    <submittedName>
        <fullName evidence="8">Peroxidase</fullName>
    </submittedName>
</protein>
<dbReference type="Proteomes" id="UP000053300">
    <property type="component" value="Unassembled WGS sequence"/>
</dbReference>
<dbReference type="PROSITE" id="PS51404">
    <property type="entry name" value="DYP_PEROXIDASE"/>
    <property type="match status" value="1"/>
</dbReference>
<dbReference type="Proteomes" id="UP000242792">
    <property type="component" value="Chromosome"/>
</dbReference>
<feature type="domain" description="Dyp-type peroxidase C-terminal" evidence="6">
    <location>
        <begin position="132"/>
        <end position="293"/>
    </location>
</feature>
<dbReference type="NCBIfam" id="TIGR01413">
    <property type="entry name" value="Dyp_perox_fam"/>
    <property type="match status" value="1"/>
</dbReference>
<gene>
    <name evidence="8" type="ORF">AS359_01660</name>
    <name evidence="7" type="ORF">B5M06_10070</name>
</gene>
<keyword evidence="9" id="KW-1185">Reference proteome</keyword>
<accession>A0A1V3TK64</accession>
<dbReference type="PANTHER" id="PTHR30521:SF0">
    <property type="entry name" value="DYP-TYPE PEROXIDASE FAMILY PROTEIN"/>
    <property type="match status" value="1"/>
</dbReference>
<dbReference type="InterPro" id="IPR006314">
    <property type="entry name" value="Dyp_peroxidase"/>
</dbReference>
<sequence length="304" mass="33094">MTKAQAGILAPLPEQGRYVFFTLAGSGAALTSALSKLQATAVDGKVVVGIGLQVLQKMGKQLSLMREFPHLKGAMFEAPSTPYALCLWLRSDQRGELLAITAKLASMLAPAFKIDHAVDTFLHERTASGHGRDLTGYEDGTENPEADAAVAASITAGQGEGVDGSSFWALQQWMHDYAAFGRMSVNEQDNTVGRRCSDNEELEDAPESAHVKRTAQESFEPEAFVVRRSMPWWSVSPQGEDRSGLMFSAFGSSFNAFEAQMRRMLGMDDGISDALFAFSRPLTGSYFWCPPVKEGRLDLRVLGL</sequence>
<keyword evidence="4" id="KW-0560">Oxidoreductase</keyword>
<evidence type="ECO:0000313" key="7">
    <source>
        <dbReference type="EMBL" id="AQZ98545.1"/>
    </source>
</evidence>
<dbReference type="GO" id="GO:0005829">
    <property type="term" value="C:cytosol"/>
    <property type="evidence" value="ECO:0007669"/>
    <property type="project" value="TreeGrafter"/>
</dbReference>
<dbReference type="RefSeq" id="WP_054066243.1">
    <property type="nucleotide sequence ID" value="NZ_CAUCIF010000001.1"/>
</dbReference>
<dbReference type="EMBL" id="CP020121">
    <property type="protein sequence ID" value="AQZ98545.1"/>
    <property type="molecule type" value="Genomic_DNA"/>
</dbReference>
<dbReference type="STRING" id="225992.B5M06_10070"/>
<evidence type="ECO:0000256" key="3">
    <source>
        <dbReference type="ARBA" id="ARBA00022723"/>
    </source>
</evidence>
<evidence type="ECO:0000256" key="5">
    <source>
        <dbReference type="ARBA" id="ARBA00023004"/>
    </source>
</evidence>
<evidence type="ECO:0000313" key="8">
    <source>
        <dbReference type="EMBL" id="KUF39265.1"/>
    </source>
</evidence>
<dbReference type="GO" id="GO:0004601">
    <property type="term" value="F:peroxidase activity"/>
    <property type="evidence" value="ECO:0007669"/>
    <property type="project" value="UniProtKB-KW"/>
</dbReference>
<dbReference type="AlphaFoldDB" id="A0A0W7YW53"/>
<comment type="cofactor">
    <cofactor evidence="1">
        <name>heme b</name>
        <dbReference type="ChEBI" id="CHEBI:60344"/>
    </cofactor>
</comment>
<organism evidence="8 9">
    <name type="scientific">Comamonas kerstersii</name>
    <dbReference type="NCBI Taxonomy" id="225992"/>
    <lineage>
        <taxon>Bacteria</taxon>
        <taxon>Pseudomonadati</taxon>
        <taxon>Pseudomonadota</taxon>
        <taxon>Betaproteobacteria</taxon>
        <taxon>Burkholderiales</taxon>
        <taxon>Comamonadaceae</taxon>
        <taxon>Comamonas</taxon>
    </lineage>
</organism>
<dbReference type="GeneID" id="83039666"/>
<accession>A0A0W7YW53</accession>
<dbReference type="KEGG" id="cke:B5M06_10070"/>
<evidence type="ECO:0000313" key="9">
    <source>
        <dbReference type="Proteomes" id="UP000053300"/>
    </source>
</evidence>
<keyword evidence="5" id="KW-0408">Iron</keyword>
<keyword evidence="2 8" id="KW-0575">Peroxidase</keyword>
<reference evidence="8 9" key="1">
    <citation type="submission" date="2015-12" db="EMBL/GenBank/DDBJ databases">
        <title>Complete genome sequence of a multi-drug resistant strain Acidovorax sp. 12322-1.</title>
        <authorList>
            <person name="Ming D."/>
            <person name="Wang M."/>
            <person name="Hu S."/>
            <person name="Zhou Y."/>
            <person name="Jiang T."/>
        </authorList>
    </citation>
    <scope>NUCLEOTIDE SEQUENCE [LARGE SCALE GENOMIC DNA]</scope>
    <source>
        <strain evidence="8 9">12322-1</strain>
    </source>
</reference>